<keyword evidence="4" id="KW-0677">Repeat</keyword>
<comment type="subcellular location">
    <subcellularLocation>
        <location evidence="1">Cytoplasm</location>
    </subcellularLocation>
</comment>
<dbReference type="Gene3D" id="3.10.20.870">
    <property type="entry name" value="PFU (PLAA family ubiquitin binding), C-terminal domain"/>
    <property type="match status" value="1"/>
</dbReference>
<dbReference type="EMBL" id="JAACJO010000005">
    <property type="protein sequence ID" value="KAF5358106.1"/>
    <property type="molecule type" value="Genomic_DNA"/>
</dbReference>
<feature type="compositionally biased region" description="Low complexity" evidence="6">
    <location>
        <begin position="489"/>
        <end position="506"/>
    </location>
</feature>
<feature type="region of interest" description="Disordered" evidence="6">
    <location>
        <begin position="463"/>
        <end position="534"/>
    </location>
</feature>
<feature type="repeat" description="WD" evidence="5">
    <location>
        <begin position="102"/>
        <end position="132"/>
    </location>
</feature>
<dbReference type="AlphaFoldDB" id="A0A8H5G4C5"/>
<dbReference type="FunFam" id="2.130.10.10:FF:000236">
    <property type="entry name" value="Polyubiquitin binding protein (Doa1/Ufd3)"/>
    <property type="match status" value="1"/>
</dbReference>
<dbReference type="PANTHER" id="PTHR19849:SF0">
    <property type="entry name" value="PHOSPHOLIPASE A-2-ACTIVATING PROTEIN"/>
    <property type="match status" value="1"/>
</dbReference>
<dbReference type="InterPro" id="IPR038122">
    <property type="entry name" value="PFU_sf"/>
</dbReference>
<evidence type="ECO:0000313" key="10">
    <source>
        <dbReference type="Proteomes" id="UP000559027"/>
    </source>
</evidence>
<dbReference type="SMART" id="SM00320">
    <property type="entry name" value="WD40"/>
    <property type="match status" value="6"/>
</dbReference>
<protein>
    <recommendedName>
        <fullName evidence="11">Phospholipase A-2-activating protein</fullName>
    </recommendedName>
</protein>
<evidence type="ECO:0000256" key="2">
    <source>
        <dbReference type="ARBA" id="ARBA00022490"/>
    </source>
</evidence>
<feature type="domain" description="PFU" evidence="7">
    <location>
        <begin position="356"/>
        <end position="451"/>
    </location>
</feature>
<dbReference type="InterPro" id="IPR001680">
    <property type="entry name" value="WD40_rpt"/>
</dbReference>
<feature type="compositionally biased region" description="Polar residues" evidence="6">
    <location>
        <begin position="513"/>
        <end position="534"/>
    </location>
</feature>
<dbReference type="Pfam" id="PF09070">
    <property type="entry name" value="PFU"/>
    <property type="match status" value="1"/>
</dbReference>
<dbReference type="Gene3D" id="1.25.10.10">
    <property type="entry name" value="Leucine-rich Repeat Variant"/>
    <property type="match status" value="1"/>
</dbReference>
<dbReference type="SUPFAM" id="SSF50978">
    <property type="entry name" value="WD40 repeat-like"/>
    <property type="match status" value="1"/>
</dbReference>
<evidence type="ECO:0000313" key="9">
    <source>
        <dbReference type="EMBL" id="KAF5358106.1"/>
    </source>
</evidence>
<name>A0A8H5G4C5_9AGAR</name>
<feature type="repeat" description="WD" evidence="5">
    <location>
        <begin position="141"/>
        <end position="172"/>
    </location>
</feature>
<reference evidence="9 10" key="1">
    <citation type="journal article" date="2020" name="ISME J.">
        <title>Uncovering the hidden diversity of litter-decomposition mechanisms in mushroom-forming fungi.</title>
        <authorList>
            <person name="Floudas D."/>
            <person name="Bentzer J."/>
            <person name="Ahren D."/>
            <person name="Johansson T."/>
            <person name="Persson P."/>
            <person name="Tunlid A."/>
        </authorList>
    </citation>
    <scope>NUCLEOTIDE SEQUENCE [LARGE SCALE GENOMIC DNA]</scope>
    <source>
        <strain evidence="9 10">CBS 146.42</strain>
    </source>
</reference>
<evidence type="ECO:0000256" key="3">
    <source>
        <dbReference type="ARBA" id="ARBA00022574"/>
    </source>
</evidence>
<dbReference type="GO" id="GO:0010992">
    <property type="term" value="P:ubiquitin recycling"/>
    <property type="evidence" value="ECO:0007669"/>
    <property type="project" value="TreeGrafter"/>
</dbReference>
<feature type="domain" description="PUL" evidence="8">
    <location>
        <begin position="536"/>
        <end position="821"/>
    </location>
</feature>
<dbReference type="PANTHER" id="PTHR19849">
    <property type="entry name" value="PHOSPHOLIPASE A-2-ACTIVATING PROTEIN"/>
    <property type="match status" value="1"/>
</dbReference>
<dbReference type="Pfam" id="PF00400">
    <property type="entry name" value="WD40"/>
    <property type="match status" value="6"/>
</dbReference>
<dbReference type="GO" id="GO:0005634">
    <property type="term" value="C:nucleus"/>
    <property type="evidence" value="ECO:0007669"/>
    <property type="project" value="TreeGrafter"/>
</dbReference>
<dbReference type="InterPro" id="IPR015155">
    <property type="entry name" value="PFU"/>
</dbReference>
<dbReference type="Proteomes" id="UP000559027">
    <property type="component" value="Unassembled WGS sequence"/>
</dbReference>
<organism evidence="9 10">
    <name type="scientific">Leucocoprinus leucothites</name>
    <dbReference type="NCBI Taxonomy" id="201217"/>
    <lineage>
        <taxon>Eukaryota</taxon>
        <taxon>Fungi</taxon>
        <taxon>Dikarya</taxon>
        <taxon>Basidiomycota</taxon>
        <taxon>Agaricomycotina</taxon>
        <taxon>Agaricomycetes</taxon>
        <taxon>Agaricomycetidae</taxon>
        <taxon>Agaricales</taxon>
        <taxon>Agaricineae</taxon>
        <taxon>Agaricaceae</taxon>
        <taxon>Leucocoprinus</taxon>
    </lineage>
</organism>
<dbReference type="PROSITE" id="PS51394">
    <property type="entry name" value="PFU"/>
    <property type="match status" value="1"/>
</dbReference>
<dbReference type="InterPro" id="IPR036322">
    <property type="entry name" value="WD40_repeat_dom_sf"/>
</dbReference>
<feature type="repeat" description="WD" evidence="5">
    <location>
        <begin position="180"/>
        <end position="212"/>
    </location>
</feature>
<evidence type="ECO:0000256" key="4">
    <source>
        <dbReference type="ARBA" id="ARBA00022737"/>
    </source>
</evidence>
<evidence type="ECO:0000259" key="7">
    <source>
        <dbReference type="PROSITE" id="PS51394"/>
    </source>
</evidence>
<dbReference type="PROSITE" id="PS50082">
    <property type="entry name" value="WD_REPEATS_2"/>
    <property type="match status" value="4"/>
</dbReference>
<dbReference type="PROSITE" id="PS50294">
    <property type="entry name" value="WD_REPEATS_REGION"/>
    <property type="match status" value="2"/>
</dbReference>
<keyword evidence="3 5" id="KW-0853">WD repeat</keyword>
<evidence type="ECO:0000259" key="8">
    <source>
        <dbReference type="PROSITE" id="PS51396"/>
    </source>
</evidence>
<keyword evidence="10" id="KW-1185">Reference proteome</keyword>
<accession>A0A8H5G4C5</accession>
<evidence type="ECO:0000256" key="1">
    <source>
        <dbReference type="ARBA" id="ARBA00004496"/>
    </source>
</evidence>
<dbReference type="Gene3D" id="2.130.10.10">
    <property type="entry name" value="YVTN repeat-like/Quinoprotein amine dehydrogenase"/>
    <property type="match status" value="1"/>
</dbReference>
<keyword evidence="2" id="KW-0963">Cytoplasm</keyword>
<comment type="caution">
    <text evidence="9">The sequence shown here is derived from an EMBL/GenBank/DDBJ whole genome shotgun (WGS) entry which is preliminary data.</text>
</comment>
<feature type="region of interest" description="Disordered" evidence="6">
    <location>
        <begin position="320"/>
        <end position="340"/>
    </location>
</feature>
<evidence type="ECO:0008006" key="11">
    <source>
        <dbReference type="Google" id="ProtNLM"/>
    </source>
</evidence>
<dbReference type="InterPro" id="IPR013535">
    <property type="entry name" value="PUL_dom"/>
</dbReference>
<sequence length="822" mass="89085">MPYKLSATLRAHSSDVRALSTPTDDLILSASRDTTAISWQKSENGEFHLATVFRPGARYVNAITYLPPTADAPQGYVATGGQETVINVFPLDSPKEEPSYSLVGHRENICTLDVTPRGSIISGSWDKTAKVWIDFQLAYDLKGHQQAVWAVKAIDEEQFLTGSADRTIKLWQRHKTIQTFTGHQDAVRGLTLIPDIGFASCANDSEIRVWTMGGDLIYTLSGHSSFVYSLAVLPDGDIVSAGEDRSVRIWQGDECTQVLVHPAISVWAVSVMPNGDIVSGCSDGVVRLFSASKERWASEQDLKEYEDHVASQALPSQQIGDVKKSDLQGPEALSTPGKKSGEVKMIKRGDLVEAHQWDSSSNQWQKVGDVVDAVGSGRKQLYEGKEYDYVFDVDIQDGIPPLKLPYNVTENPYAAAQRFLQANEISMNYIDQVAQFIEKNTSGVNLGSGSDEYADPFTGASRYRNASSGGAGTTEDYADPFTGASRYRGTGSANNTSTATSTPSSGDPFTGASRYNPSGTTSTPQAPLPSSNSTSTVLPVTQALNFKQANVLAMQGKLSQFNEILGSGVSTSALAFSSEQSSTINEIFEYLSRVTATPPQRPAKPLAFGHIEAVLQLLERWPSSHIFPVIDLCRLLAGFSLDAFSGVGQLERFVETLFKAAEWTAPWSSPLPKARETNILLVLRTLANVIQDQTQLRATWCSQIFDALGQVPYTLLIKTQRVAFSTILFNASCAVLRSPVNDELQRQHLTLVLGLLAAETSDSEASYRSLVALGNMAFAAKKTGSPLSGAQIGEANQCLRALPNTFPEERTKSLAAAIAALF</sequence>
<dbReference type="Pfam" id="PF08324">
    <property type="entry name" value="PUL"/>
    <property type="match status" value="1"/>
</dbReference>
<evidence type="ECO:0000256" key="5">
    <source>
        <dbReference type="PROSITE-ProRule" id="PRU00221"/>
    </source>
</evidence>
<dbReference type="CDD" id="cd00200">
    <property type="entry name" value="WD40"/>
    <property type="match status" value="1"/>
</dbReference>
<evidence type="ECO:0000256" key="6">
    <source>
        <dbReference type="SAM" id="MobiDB-lite"/>
    </source>
</evidence>
<gene>
    <name evidence="9" type="ORF">D9756_001377</name>
</gene>
<proteinExistence type="predicted"/>
<dbReference type="InterPro" id="IPR015943">
    <property type="entry name" value="WD40/YVTN_repeat-like_dom_sf"/>
</dbReference>
<dbReference type="GO" id="GO:0005737">
    <property type="term" value="C:cytoplasm"/>
    <property type="evidence" value="ECO:0007669"/>
    <property type="project" value="UniProtKB-SubCell"/>
</dbReference>
<feature type="repeat" description="WD" evidence="5">
    <location>
        <begin position="220"/>
        <end position="251"/>
    </location>
</feature>
<dbReference type="OrthoDB" id="10265988at2759"/>
<dbReference type="GO" id="GO:0043130">
    <property type="term" value="F:ubiquitin binding"/>
    <property type="evidence" value="ECO:0007669"/>
    <property type="project" value="TreeGrafter"/>
</dbReference>
<dbReference type="PROSITE" id="PS51396">
    <property type="entry name" value="PUL"/>
    <property type="match status" value="1"/>
</dbReference>
<dbReference type="InterPro" id="IPR011989">
    <property type="entry name" value="ARM-like"/>
</dbReference>
<dbReference type="GO" id="GO:0043161">
    <property type="term" value="P:proteasome-mediated ubiquitin-dependent protein catabolic process"/>
    <property type="evidence" value="ECO:0007669"/>
    <property type="project" value="TreeGrafter"/>
</dbReference>